<dbReference type="Proteomes" id="UP001199319">
    <property type="component" value="Unassembled WGS sequence"/>
</dbReference>
<keyword evidence="2" id="KW-0813">Transport</keyword>
<dbReference type="Gene3D" id="3.40.50.1980">
    <property type="entry name" value="Nitrogenase molybdenum iron protein domain"/>
    <property type="match status" value="2"/>
</dbReference>
<evidence type="ECO:0000256" key="4">
    <source>
        <dbReference type="SAM" id="MobiDB-lite"/>
    </source>
</evidence>
<sequence length="295" mass="33190">MVCTLFPYYDFVRAIGGDRVEPYLLVTAGREAHSFEPTPLDVIRISQADVFICNGGESETWVDDILDAAGESIGSVVHMMDHAHVLGEEFSEGMQGGHDHDEHAHDEHDGHDHDGHEEEIEYDEHIWTSPRIAMDLCRVIADTLAQADPAHAQEYQDRLAAYLRELTDLDRAFRDTVEAGQRHLLVFGDRFPLLYFCREYGLDYRAAFHGCSGDTEPSLATLKYLIDKVNQEDIPVVYTIELSSQKVANAIAETTGARVLTFHSCQTLTRQEFDGGETYLSLMWKNVDVLKEGLA</sequence>
<dbReference type="Pfam" id="PF01297">
    <property type="entry name" value="ZnuA"/>
    <property type="match status" value="1"/>
</dbReference>
<dbReference type="InterPro" id="IPR006127">
    <property type="entry name" value="ZnuA-like"/>
</dbReference>
<dbReference type="GO" id="GO:0030001">
    <property type="term" value="P:metal ion transport"/>
    <property type="evidence" value="ECO:0007669"/>
    <property type="project" value="InterPro"/>
</dbReference>
<accession>A0AAE3AE11</accession>
<dbReference type="AlphaFoldDB" id="A0AAE3AE11"/>
<dbReference type="GO" id="GO:0046872">
    <property type="term" value="F:metal ion binding"/>
    <property type="evidence" value="ECO:0007669"/>
    <property type="project" value="InterPro"/>
</dbReference>
<dbReference type="SUPFAM" id="SSF53807">
    <property type="entry name" value="Helical backbone' metal receptor"/>
    <property type="match status" value="1"/>
</dbReference>
<evidence type="ECO:0000313" key="5">
    <source>
        <dbReference type="EMBL" id="MCC2130832.1"/>
    </source>
</evidence>
<evidence type="ECO:0000256" key="1">
    <source>
        <dbReference type="ARBA" id="ARBA00011028"/>
    </source>
</evidence>
<feature type="region of interest" description="Disordered" evidence="4">
    <location>
        <begin position="92"/>
        <end position="116"/>
    </location>
</feature>
<proteinExistence type="inferred from homology"/>
<comment type="similarity">
    <text evidence="1">Belongs to the bacterial solute-binding protein 9 family.</text>
</comment>
<keyword evidence="6" id="KW-1185">Reference proteome</keyword>
<keyword evidence="3" id="KW-0732">Signal</keyword>
<name>A0AAE3AE11_9FIRM</name>
<protein>
    <submittedName>
        <fullName evidence="5">Metal ABC transporter substrate-binding protein</fullName>
    </submittedName>
</protein>
<comment type="caution">
    <text evidence="5">The sequence shown here is derived from an EMBL/GenBank/DDBJ whole genome shotgun (WGS) entry which is preliminary data.</text>
</comment>
<organism evidence="5 6">
    <name type="scientific">Brotocaccenecus cirricatena</name>
    <dbReference type="NCBI Taxonomy" id="3064195"/>
    <lineage>
        <taxon>Bacteria</taxon>
        <taxon>Bacillati</taxon>
        <taxon>Bacillota</taxon>
        <taxon>Clostridia</taxon>
        <taxon>Eubacteriales</taxon>
        <taxon>Oscillospiraceae</taxon>
        <taxon>Brotocaccenecus</taxon>
    </lineage>
</organism>
<evidence type="ECO:0000256" key="3">
    <source>
        <dbReference type="ARBA" id="ARBA00022729"/>
    </source>
</evidence>
<reference evidence="5" key="1">
    <citation type="submission" date="2021-10" db="EMBL/GenBank/DDBJ databases">
        <title>Anaerobic single-cell dispensing facilitates the cultivation of human gut bacteria.</title>
        <authorList>
            <person name="Afrizal A."/>
        </authorList>
    </citation>
    <scope>NUCLEOTIDE SEQUENCE</scope>
    <source>
        <strain evidence="5">CLA-AA-H272</strain>
    </source>
</reference>
<gene>
    <name evidence="5" type="ORF">LKD37_15195</name>
</gene>
<evidence type="ECO:0000313" key="6">
    <source>
        <dbReference type="Proteomes" id="UP001199319"/>
    </source>
</evidence>
<evidence type="ECO:0000256" key="2">
    <source>
        <dbReference type="ARBA" id="ARBA00022448"/>
    </source>
</evidence>
<feature type="compositionally biased region" description="Basic and acidic residues" evidence="4">
    <location>
        <begin position="97"/>
        <end position="116"/>
    </location>
</feature>
<dbReference type="InterPro" id="IPR050492">
    <property type="entry name" value="Bact_metal-bind_prot9"/>
</dbReference>
<dbReference type="EMBL" id="JAJEPW010000075">
    <property type="protein sequence ID" value="MCC2130832.1"/>
    <property type="molecule type" value="Genomic_DNA"/>
</dbReference>
<dbReference type="RefSeq" id="WP_302929971.1">
    <property type="nucleotide sequence ID" value="NZ_JAJEPW010000075.1"/>
</dbReference>
<dbReference type="PANTHER" id="PTHR42953:SF3">
    <property type="entry name" value="HIGH-AFFINITY ZINC UPTAKE SYSTEM PROTEIN ZNUA"/>
    <property type="match status" value="1"/>
</dbReference>
<dbReference type="PANTHER" id="PTHR42953">
    <property type="entry name" value="HIGH-AFFINITY ZINC UPTAKE SYSTEM PROTEIN ZNUA-RELATED"/>
    <property type="match status" value="1"/>
</dbReference>